<dbReference type="EMBL" id="LR215973">
    <property type="protein sequence ID" value="VFA97810.1"/>
    <property type="molecule type" value="Genomic_DNA"/>
</dbReference>
<dbReference type="SUPFAM" id="SSF109854">
    <property type="entry name" value="DinB/YfiT-like putative metalloenzymes"/>
    <property type="match status" value="1"/>
</dbReference>
<reference evidence="2 3" key="1">
    <citation type="submission" date="2019-02" db="EMBL/GenBank/DDBJ databases">
        <authorList>
            <consortium name="Pathogen Informatics"/>
        </authorList>
    </citation>
    <scope>NUCLEOTIDE SEQUENCE [LARGE SCALE GENOMIC DNA]</scope>
    <source>
        <strain evidence="2 3">3012STDY6756504</strain>
    </source>
</reference>
<dbReference type="InterPro" id="IPR024344">
    <property type="entry name" value="MDMPI_metal-binding"/>
</dbReference>
<dbReference type="Pfam" id="PF11716">
    <property type="entry name" value="MDMPI_N"/>
    <property type="match status" value="1"/>
</dbReference>
<dbReference type="Proteomes" id="UP000290439">
    <property type="component" value="Chromosome"/>
</dbReference>
<dbReference type="InterPro" id="IPR034660">
    <property type="entry name" value="DinB/YfiT-like"/>
</dbReference>
<dbReference type="Gene3D" id="1.20.120.450">
    <property type="entry name" value="dinb family like domain"/>
    <property type="match status" value="1"/>
</dbReference>
<evidence type="ECO:0000313" key="3">
    <source>
        <dbReference type="Proteomes" id="UP000290439"/>
    </source>
</evidence>
<evidence type="ECO:0000259" key="1">
    <source>
        <dbReference type="Pfam" id="PF11716"/>
    </source>
</evidence>
<dbReference type="GO" id="GO:0046872">
    <property type="term" value="F:metal ion binding"/>
    <property type="evidence" value="ECO:0007669"/>
    <property type="project" value="InterPro"/>
</dbReference>
<dbReference type="NCBIfam" id="TIGR03083">
    <property type="entry name" value="maleylpyruvate isomerase family mycothiol-dependent enzyme"/>
    <property type="match status" value="1"/>
</dbReference>
<accession>A0A4U8VVW1</accession>
<organism evidence="2 3">
    <name type="scientific">Nocardia cyriacigeorgica</name>
    <dbReference type="NCBI Taxonomy" id="135487"/>
    <lineage>
        <taxon>Bacteria</taxon>
        <taxon>Bacillati</taxon>
        <taxon>Actinomycetota</taxon>
        <taxon>Actinomycetes</taxon>
        <taxon>Mycobacteriales</taxon>
        <taxon>Nocardiaceae</taxon>
        <taxon>Nocardia</taxon>
    </lineage>
</organism>
<proteinExistence type="predicted"/>
<evidence type="ECO:0000313" key="2">
    <source>
        <dbReference type="EMBL" id="VFA97810.1"/>
    </source>
</evidence>
<dbReference type="AlphaFoldDB" id="A0A4U8VVW1"/>
<dbReference type="InterPro" id="IPR017517">
    <property type="entry name" value="Maleyloyr_isom"/>
</dbReference>
<dbReference type="RefSeq" id="WP_130916606.1">
    <property type="nucleotide sequence ID" value="NZ_LR215973.1"/>
</dbReference>
<name>A0A4U8VVW1_9NOCA</name>
<feature type="domain" description="Mycothiol-dependent maleylpyruvate isomerase metal-binding" evidence="1">
    <location>
        <begin position="10"/>
        <end position="153"/>
    </location>
</feature>
<gene>
    <name evidence="2" type="ORF">NCTC10797_01575</name>
</gene>
<protein>
    <submittedName>
        <fullName evidence="2">Uncharacterized Actinobacterial protein</fullName>
    </submittedName>
</protein>
<sequence length="273" mass="30289">MIPLDVRPLFRRERHALLELLQSLSSADWEKPTVCVGWNVADVTAHILNDYMRRISGSRDQHSGAAFADDETLPAYLARVNGEFVSAMRQCSPRLLTDLLAHLGPELDRVWAETADLAGPAQLNVSWAGAGTSPTWLDIAREYTEFWVHQQQIRDAVSRRGADDDALVRPVLVTFLHAVPWALREQVRPEGTAVRFEITGPAGGRWSVVSDGSSWHLRAEHAEDPAAVVRMDQDSFWRLASRGISVEQARQRSELRGDPELANGATTLLAVVA</sequence>